<dbReference type="AlphaFoldDB" id="A0A9P8VLI9"/>
<name>A0A9P8VLI9_9HYPO</name>
<evidence type="ECO:0000313" key="4">
    <source>
        <dbReference type="EMBL" id="KAH6866262.1"/>
    </source>
</evidence>
<accession>A0A9P8VLI9</accession>
<evidence type="ECO:0000259" key="3">
    <source>
        <dbReference type="Pfam" id="PF13449"/>
    </source>
</evidence>
<sequence length="522" mass="56236">MAPLFASLMALTVAARAIVAAPAPQDAVFSTTCNGKPYTYNELAGYGFVPSAARDKYGDTISLGSSIALASWSKKGSSYEGTLYGLPDRGWNTNGTVNFQARIHEFTVTLTLASGATVDNPAPPNVAFVYKDTILLTGPDGKPTTGLDADQTGGLKYSGFPILPAATYSGDGFGGDGPGGKRVTIDSEALVLAEDGGFWISDEYGPYIYKFDKKGKMQAAVAPPHALLPLRNDTVSFSSSNPPLYNPDQVPVPSDPTQGRQNNQGFEGMTASPDGKSLWVLLQSAALQDGGVKKSARRYTRLLEYSIRKGKSYGHVSAPVYEAEYVVPLPTFTDDNGKTAVAAQSEMHFVSETQFFFLSRDSNKGHGMDSTESIYRHVDIFDISKATNVKGSTHDAFNTSIASSAGVLSSDIKPATICPFLDFNTNAQLNRFGLHNGGNQDGALLNEKWEGLALVPVDRKDRIRNEGNEYFLFASSDNDFISQNGFTNFGRKPFSDESGYDLDNQMLVFRITLPKGNKPLVN</sequence>
<feature type="chain" id="PRO_5040476608" evidence="2">
    <location>
        <begin position="18"/>
        <end position="522"/>
    </location>
</feature>
<dbReference type="PANTHER" id="PTHR37957:SF1">
    <property type="entry name" value="PHYTASE-LIKE DOMAIN-CONTAINING PROTEIN"/>
    <property type="match status" value="1"/>
</dbReference>
<feature type="region of interest" description="Disordered" evidence="1">
    <location>
        <begin position="238"/>
        <end position="269"/>
    </location>
</feature>
<feature type="signal peptide" evidence="2">
    <location>
        <begin position="1"/>
        <end position="17"/>
    </location>
</feature>
<keyword evidence="2" id="KW-0732">Signal</keyword>
<gene>
    <name evidence="4" type="ORF">B0T10DRAFT_502657</name>
</gene>
<keyword evidence="5" id="KW-1185">Reference proteome</keyword>
<evidence type="ECO:0000256" key="1">
    <source>
        <dbReference type="SAM" id="MobiDB-lite"/>
    </source>
</evidence>
<dbReference type="OrthoDB" id="425936at2759"/>
<reference evidence="4 5" key="1">
    <citation type="journal article" date="2021" name="Nat. Commun.">
        <title>Genetic determinants of endophytism in the Arabidopsis root mycobiome.</title>
        <authorList>
            <person name="Mesny F."/>
            <person name="Miyauchi S."/>
            <person name="Thiergart T."/>
            <person name="Pickel B."/>
            <person name="Atanasova L."/>
            <person name="Karlsson M."/>
            <person name="Huettel B."/>
            <person name="Barry K.W."/>
            <person name="Haridas S."/>
            <person name="Chen C."/>
            <person name="Bauer D."/>
            <person name="Andreopoulos W."/>
            <person name="Pangilinan J."/>
            <person name="LaButti K."/>
            <person name="Riley R."/>
            <person name="Lipzen A."/>
            <person name="Clum A."/>
            <person name="Drula E."/>
            <person name="Henrissat B."/>
            <person name="Kohler A."/>
            <person name="Grigoriev I.V."/>
            <person name="Martin F.M."/>
            <person name="Hacquard S."/>
        </authorList>
    </citation>
    <scope>NUCLEOTIDE SEQUENCE [LARGE SCALE GENOMIC DNA]</scope>
    <source>
        <strain evidence="4 5">MPI-CAGE-CH-0241</strain>
    </source>
</reference>
<proteinExistence type="predicted"/>
<evidence type="ECO:0000256" key="2">
    <source>
        <dbReference type="SAM" id="SignalP"/>
    </source>
</evidence>
<dbReference type="PANTHER" id="PTHR37957">
    <property type="entry name" value="BLR7070 PROTEIN"/>
    <property type="match status" value="1"/>
</dbReference>
<evidence type="ECO:0000313" key="5">
    <source>
        <dbReference type="Proteomes" id="UP000777438"/>
    </source>
</evidence>
<comment type="caution">
    <text evidence="4">The sequence shown here is derived from an EMBL/GenBank/DDBJ whole genome shotgun (WGS) entry which is preliminary data.</text>
</comment>
<organism evidence="4 5">
    <name type="scientific">Thelonectria olida</name>
    <dbReference type="NCBI Taxonomy" id="1576542"/>
    <lineage>
        <taxon>Eukaryota</taxon>
        <taxon>Fungi</taxon>
        <taxon>Dikarya</taxon>
        <taxon>Ascomycota</taxon>
        <taxon>Pezizomycotina</taxon>
        <taxon>Sordariomycetes</taxon>
        <taxon>Hypocreomycetidae</taxon>
        <taxon>Hypocreales</taxon>
        <taxon>Nectriaceae</taxon>
        <taxon>Thelonectria</taxon>
    </lineage>
</organism>
<protein>
    <submittedName>
        <fullName evidence="4">Outer membrane autotransporter</fullName>
    </submittedName>
</protein>
<dbReference type="EMBL" id="JAGPYM010000122">
    <property type="protein sequence ID" value="KAH6866262.1"/>
    <property type="molecule type" value="Genomic_DNA"/>
</dbReference>
<dbReference type="InterPro" id="IPR027372">
    <property type="entry name" value="Phytase-like_dom"/>
</dbReference>
<dbReference type="Pfam" id="PF13449">
    <property type="entry name" value="Phytase-like"/>
    <property type="match status" value="1"/>
</dbReference>
<dbReference type="Proteomes" id="UP000777438">
    <property type="component" value="Unassembled WGS sequence"/>
</dbReference>
<feature type="domain" description="Phytase-like" evidence="3">
    <location>
        <begin position="81"/>
        <end position="480"/>
    </location>
</feature>
<feature type="compositionally biased region" description="Polar residues" evidence="1">
    <location>
        <begin position="255"/>
        <end position="265"/>
    </location>
</feature>